<dbReference type="EMBL" id="JASSZA010000007">
    <property type="protein sequence ID" value="KAK2105726.1"/>
    <property type="molecule type" value="Genomic_DNA"/>
</dbReference>
<gene>
    <name evidence="2" type="ORF">P7K49_015240</name>
</gene>
<feature type="compositionally biased region" description="Low complexity" evidence="1">
    <location>
        <begin position="30"/>
        <end position="49"/>
    </location>
</feature>
<protein>
    <submittedName>
        <fullName evidence="2">Uncharacterized protein</fullName>
    </submittedName>
</protein>
<feature type="non-terminal residue" evidence="2">
    <location>
        <position position="1"/>
    </location>
</feature>
<name>A0ABQ9V964_SAGOE</name>
<dbReference type="Proteomes" id="UP001266305">
    <property type="component" value="Unassembled WGS sequence"/>
</dbReference>
<keyword evidence="3" id="KW-1185">Reference proteome</keyword>
<evidence type="ECO:0000313" key="2">
    <source>
        <dbReference type="EMBL" id="KAK2105726.1"/>
    </source>
</evidence>
<evidence type="ECO:0000313" key="3">
    <source>
        <dbReference type="Proteomes" id="UP001266305"/>
    </source>
</evidence>
<feature type="region of interest" description="Disordered" evidence="1">
    <location>
        <begin position="1"/>
        <end position="55"/>
    </location>
</feature>
<comment type="caution">
    <text evidence="2">The sequence shown here is derived from an EMBL/GenBank/DDBJ whole genome shotgun (WGS) entry which is preliminary data.</text>
</comment>
<sequence>MTRAQAWEGGGRLEPSQALSPHLETHSQRLPSLLLASPSPGAPAPNGGSHLASPA</sequence>
<accession>A0ABQ9V964</accession>
<reference evidence="2 3" key="1">
    <citation type="submission" date="2023-05" db="EMBL/GenBank/DDBJ databases">
        <title>B98-5 Cell Line De Novo Hybrid Assembly: An Optical Mapping Approach.</title>
        <authorList>
            <person name="Kananen K."/>
            <person name="Auerbach J.A."/>
            <person name="Kautto E."/>
            <person name="Blachly J.S."/>
        </authorList>
    </citation>
    <scope>NUCLEOTIDE SEQUENCE [LARGE SCALE GENOMIC DNA]</scope>
    <source>
        <strain evidence="2">B95-8</strain>
        <tissue evidence="2">Cell line</tissue>
    </source>
</reference>
<proteinExistence type="predicted"/>
<evidence type="ECO:0000256" key="1">
    <source>
        <dbReference type="SAM" id="MobiDB-lite"/>
    </source>
</evidence>
<organism evidence="2 3">
    <name type="scientific">Saguinus oedipus</name>
    <name type="common">Cotton-top tamarin</name>
    <name type="synonym">Oedipomidas oedipus</name>
    <dbReference type="NCBI Taxonomy" id="9490"/>
    <lineage>
        <taxon>Eukaryota</taxon>
        <taxon>Metazoa</taxon>
        <taxon>Chordata</taxon>
        <taxon>Craniata</taxon>
        <taxon>Vertebrata</taxon>
        <taxon>Euteleostomi</taxon>
        <taxon>Mammalia</taxon>
        <taxon>Eutheria</taxon>
        <taxon>Euarchontoglires</taxon>
        <taxon>Primates</taxon>
        <taxon>Haplorrhini</taxon>
        <taxon>Platyrrhini</taxon>
        <taxon>Cebidae</taxon>
        <taxon>Callitrichinae</taxon>
        <taxon>Saguinus</taxon>
    </lineage>
</organism>